<protein>
    <submittedName>
        <fullName evidence="2">Uncharacterized protein</fullName>
    </submittedName>
</protein>
<accession>A0A922LDQ5</accession>
<reference evidence="2" key="2">
    <citation type="journal article" date="2022" name="Res Sq">
        <title>Comparative Genomics Reveals Insights into the Divergent Evolution of Astigmatic Mites and Household Pest Adaptations.</title>
        <authorList>
            <person name="Xiong Q."/>
            <person name="Wan A.T.-Y."/>
            <person name="Liu X.-Y."/>
            <person name="Fung C.S.-H."/>
            <person name="Xiao X."/>
            <person name="Malainual N."/>
            <person name="Hou J."/>
            <person name="Wang L."/>
            <person name="Wang M."/>
            <person name="Yang K."/>
            <person name="Cui Y."/>
            <person name="Leung E."/>
            <person name="Nong W."/>
            <person name="Shin S.-K."/>
            <person name="Au S."/>
            <person name="Jeong K.Y."/>
            <person name="Chew F.T."/>
            <person name="Hui J."/>
            <person name="Leung T.F."/>
            <person name="Tungtrongchitr A."/>
            <person name="Zhong N."/>
            <person name="Liu Z."/>
            <person name="Tsui S."/>
        </authorList>
    </citation>
    <scope>NUCLEOTIDE SEQUENCE</scope>
    <source>
        <strain evidence="2">Derf</strain>
        <tissue evidence="2">Whole organism</tissue>
    </source>
</reference>
<dbReference type="EMBL" id="ASGP02000001">
    <property type="protein sequence ID" value="KAH9530095.1"/>
    <property type="molecule type" value="Genomic_DNA"/>
</dbReference>
<feature type="compositionally biased region" description="Low complexity" evidence="1">
    <location>
        <begin position="79"/>
        <end position="90"/>
    </location>
</feature>
<reference evidence="2" key="1">
    <citation type="submission" date="2013-05" db="EMBL/GenBank/DDBJ databases">
        <authorList>
            <person name="Yim A.K.Y."/>
            <person name="Chan T.F."/>
            <person name="Ji K.M."/>
            <person name="Liu X.Y."/>
            <person name="Zhou J.W."/>
            <person name="Li R.Q."/>
            <person name="Yang K.Y."/>
            <person name="Li J."/>
            <person name="Li M."/>
            <person name="Law P.T.W."/>
            <person name="Wu Y.L."/>
            <person name="Cai Z.L."/>
            <person name="Qin H."/>
            <person name="Bao Y."/>
            <person name="Leung R.K.K."/>
            <person name="Ng P.K.S."/>
            <person name="Zou J."/>
            <person name="Zhong X.J."/>
            <person name="Ran P.X."/>
            <person name="Zhong N.S."/>
            <person name="Liu Z.G."/>
            <person name="Tsui S.K.W."/>
        </authorList>
    </citation>
    <scope>NUCLEOTIDE SEQUENCE</scope>
    <source>
        <strain evidence="2">Derf</strain>
        <tissue evidence="2">Whole organism</tissue>
    </source>
</reference>
<comment type="caution">
    <text evidence="2">The sequence shown here is derived from an EMBL/GenBank/DDBJ whole genome shotgun (WGS) entry which is preliminary data.</text>
</comment>
<feature type="region of interest" description="Disordered" evidence="1">
    <location>
        <begin position="57"/>
        <end position="99"/>
    </location>
</feature>
<sequence length="99" mass="11635">MYMMTIKLFTVKCIDTCSGLGRVHSRRQPGMHHHHHEMIYKTKKRSGIVNTWLAQTRIQKEEKNPTKMKRTSSSKPTQLNNNKLALVNVNEHQTRHNDK</sequence>
<evidence type="ECO:0000313" key="3">
    <source>
        <dbReference type="Proteomes" id="UP000790347"/>
    </source>
</evidence>
<organism evidence="2 3">
    <name type="scientific">Dermatophagoides farinae</name>
    <name type="common">American house dust mite</name>
    <dbReference type="NCBI Taxonomy" id="6954"/>
    <lineage>
        <taxon>Eukaryota</taxon>
        <taxon>Metazoa</taxon>
        <taxon>Ecdysozoa</taxon>
        <taxon>Arthropoda</taxon>
        <taxon>Chelicerata</taxon>
        <taxon>Arachnida</taxon>
        <taxon>Acari</taxon>
        <taxon>Acariformes</taxon>
        <taxon>Sarcoptiformes</taxon>
        <taxon>Astigmata</taxon>
        <taxon>Psoroptidia</taxon>
        <taxon>Analgoidea</taxon>
        <taxon>Pyroglyphidae</taxon>
        <taxon>Dermatophagoidinae</taxon>
        <taxon>Dermatophagoides</taxon>
    </lineage>
</organism>
<keyword evidence="3" id="KW-1185">Reference proteome</keyword>
<dbReference type="AlphaFoldDB" id="A0A922LDQ5"/>
<evidence type="ECO:0000313" key="2">
    <source>
        <dbReference type="EMBL" id="KAH9530095.1"/>
    </source>
</evidence>
<dbReference type="Proteomes" id="UP000790347">
    <property type="component" value="Unassembled WGS sequence"/>
</dbReference>
<evidence type="ECO:0000256" key="1">
    <source>
        <dbReference type="SAM" id="MobiDB-lite"/>
    </source>
</evidence>
<proteinExistence type="predicted"/>
<name>A0A922LDQ5_DERFA</name>
<gene>
    <name evidence="2" type="ORF">DERF_003929</name>
</gene>